<reference evidence="2" key="2">
    <citation type="submission" date="2018-03" db="EMBL/GenBank/DDBJ databases">
        <title>The Triticum urartu genome reveals the dynamic nature of wheat genome evolution.</title>
        <authorList>
            <person name="Ling H."/>
            <person name="Ma B."/>
            <person name="Shi X."/>
            <person name="Liu H."/>
            <person name="Dong L."/>
            <person name="Sun H."/>
            <person name="Cao Y."/>
            <person name="Gao Q."/>
            <person name="Zheng S."/>
            <person name="Li Y."/>
            <person name="Yu Y."/>
            <person name="Du H."/>
            <person name="Qi M."/>
            <person name="Li Y."/>
            <person name="Yu H."/>
            <person name="Cui Y."/>
            <person name="Wang N."/>
            <person name="Chen C."/>
            <person name="Wu H."/>
            <person name="Zhao Y."/>
            <person name="Zhang J."/>
            <person name="Li Y."/>
            <person name="Zhou W."/>
            <person name="Zhang B."/>
            <person name="Hu W."/>
            <person name="Eijk M."/>
            <person name="Tang J."/>
            <person name="Witsenboer H."/>
            <person name="Zhao S."/>
            <person name="Li Z."/>
            <person name="Zhang A."/>
            <person name="Wang D."/>
            <person name="Liang C."/>
        </authorList>
    </citation>
    <scope>NUCLEOTIDE SEQUENCE [LARGE SCALE GENOMIC DNA]</scope>
    <source>
        <strain evidence="2">cv. G1812</strain>
    </source>
</reference>
<keyword evidence="3" id="KW-1185">Reference proteome</keyword>
<evidence type="ECO:0000256" key="1">
    <source>
        <dbReference type="SAM" id="Phobius"/>
    </source>
</evidence>
<protein>
    <submittedName>
        <fullName evidence="2">Uncharacterized protein</fullName>
    </submittedName>
</protein>
<dbReference type="Proteomes" id="UP000015106">
    <property type="component" value="Chromosome 1"/>
</dbReference>
<feature type="transmembrane region" description="Helical" evidence="1">
    <location>
        <begin position="74"/>
        <end position="96"/>
    </location>
</feature>
<keyword evidence="1" id="KW-0472">Membrane</keyword>
<name>A0A8R7K357_TRIUA</name>
<keyword evidence="1" id="KW-0812">Transmembrane</keyword>
<keyword evidence="1" id="KW-1133">Transmembrane helix</keyword>
<sequence length="102" mass="11895">MDDDGDLVLYRRMKRHSKAFVLWLSFRCWCVMNLIDVPWFAGRRNKDHVLTVQHGVTSLLRSVGLLAREHSVSDFLLCIILLSFVVHCLLLLVYMFGRQPCC</sequence>
<organism evidence="2 3">
    <name type="scientific">Triticum urartu</name>
    <name type="common">Red wild einkorn</name>
    <name type="synonym">Crithodium urartu</name>
    <dbReference type="NCBI Taxonomy" id="4572"/>
    <lineage>
        <taxon>Eukaryota</taxon>
        <taxon>Viridiplantae</taxon>
        <taxon>Streptophyta</taxon>
        <taxon>Embryophyta</taxon>
        <taxon>Tracheophyta</taxon>
        <taxon>Spermatophyta</taxon>
        <taxon>Magnoliopsida</taxon>
        <taxon>Liliopsida</taxon>
        <taxon>Poales</taxon>
        <taxon>Poaceae</taxon>
        <taxon>BOP clade</taxon>
        <taxon>Pooideae</taxon>
        <taxon>Triticodae</taxon>
        <taxon>Triticeae</taxon>
        <taxon>Triticinae</taxon>
        <taxon>Triticum</taxon>
    </lineage>
</organism>
<reference evidence="3" key="1">
    <citation type="journal article" date="2013" name="Nature">
        <title>Draft genome of the wheat A-genome progenitor Triticum urartu.</title>
        <authorList>
            <person name="Ling H.Q."/>
            <person name="Zhao S."/>
            <person name="Liu D."/>
            <person name="Wang J."/>
            <person name="Sun H."/>
            <person name="Zhang C."/>
            <person name="Fan H."/>
            <person name="Li D."/>
            <person name="Dong L."/>
            <person name="Tao Y."/>
            <person name="Gao C."/>
            <person name="Wu H."/>
            <person name="Li Y."/>
            <person name="Cui Y."/>
            <person name="Guo X."/>
            <person name="Zheng S."/>
            <person name="Wang B."/>
            <person name="Yu K."/>
            <person name="Liang Q."/>
            <person name="Yang W."/>
            <person name="Lou X."/>
            <person name="Chen J."/>
            <person name="Feng M."/>
            <person name="Jian J."/>
            <person name="Zhang X."/>
            <person name="Luo G."/>
            <person name="Jiang Y."/>
            <person name="Liu J."/>
            <person name="Wang Z."/>
            <person name="Sha Y."/>
            <person name="Zhang B."/>
            <person name="Wu H."/>
            <person name="Tang D."/>
            <person name="Shen Q."/>
            <person name="Xue P."/>
            <person name="Zou S."/>
            <person name="Wang X."/>
            <person name="Liu X."/>
            <person name="Wang F."/>
            <person name="Yang Y."/>
            <person name="An X."/>
            <person name="Dong Z."/>
            <person name="Zhang K."/>
            <person name="Zhang X."/>
            <person name="Luo M.C."/>
            <person name="Dvorak J."/>
            <person name="Tong Y."/>
            <person name="Wang J."/>
            <person name="Yang H."/>
            <person name="Li Z."/>
            <person name="Wang D."/>
            <person name="Zhang A."/>
            <person name="Wang J."/>
        </authorList>
    </citation>
    <scope>NUCLEOTIDE SEQUENCE</scope>
    <source>
        <strain evidence="3">cv. G1812</strain>
    </source>
</reference>
<dbReference type="AlphaFoldDB" id="A0A8R7K357"/>
<accession>A0A8R7K357</accession>
<evidence type="ECO:0000313" key="3">
    <source>
        <dbReference type="Proteomes" id="UP000015106"/>
    </source>
</evidence>
<dbReference type="EnsemblPlants" id="TuG1812G0100003618.01.T02">
    <property type="protein sequence ID" value="TuG1812G0100003618.01.T02.cds282797"/>
    <property type="gene ID" value="TuG1812G0100003618.01"/>
</dbReference>
<feature type="transmembrane region" description="Helical" evidence="1">
    <location>
        <begin position="20"/>
        <end position="41"/>
    </location>
</feature>
<evidence type="ECO:0000313" key="2">
    <source>
        <dbReference type="EnsemblPlants" id="TuG1812G0100003618.01.T02.cds282797"/>
    </source>
</evidence>
<dbReference type="Gramene" id="TuG1812G0100003618.01.T02">
    <property type="protein sequence ID" value="TuG1812G0100003618.01.T02.cds282797"/>
    <property type="gene ID" value="TuG1812G0100003618.01"/>
</dbReference>
<reference evidence="2" key="3">
    <citation type="submission" date="2022-06" db="UniProtKB">
        <authorList>
            <consortium name="EnsemblPlants"/>
        </authorList>
    </citation>
    <scope>IDENTIFICATION</scope>
</reference>
<proteinExistence type="predicted"/>